<dbReference type="Gene3D" id="3.30.360.10">
    <property type="entry name" value="Dihydrodipicolinate Reductase, domain 2"/>
    <property type="match status" value="1"/>
</dbReference>
<dbReference type="SUPFAM" id="SSF51735">
    <property type="entry name" value="NAD(P)-binding Rossmann-fold domains"/>
    <property type="match status" value="1"/>
</dbReference>
<keyword evidence="4" id="KW-1185">Reference proteome</keyword>
<evidence type="ECO:0000259" key="2">
    <source>
        <dbReference type="Pfam" id="PF01408"/>
    </source>
</evidence>
<evidence type="ECO:0000313" key="4">
    <source>
        <dbReference type="Proteomes" id="UP000597338"/>
    </source>
</evidence>
<dbReference type="SUPFAM" id="SSF55347">
    <property type="entry name" value="Glyceraldehyde-3-phosphate dehydrogenase-like, C-terminal domain"/>
    <property type="match status" value="1"/>
</dbReference>
<gene>
    <name evidence="3" type="ORF">GCM10011386_00120</name>
</gene>
<protein>
    <submittedName>
        <fullName evidence="3">Oxidoreductase</fullName>
    </submittedName>
</protein>
<reference evidence="4" key="1">
    <citation type="journal article" date="2019" name="Int. J. Syst. Evol. Microbiol.">
        <title>The Global Catalogue of Microorganisms (GCM) 10K type strain sequencing project: providing services to taxonomists for standard genome sequencing and annotation.</title>
        <authorList>
            <consortium name="The Broad Institute Genomics Platform"/>
            <consortium name="The Broad Institute Genome Sequencing Center for Infectious Disease"/>
            <person name="Wu L."/>
            <person name="Ma J."/>
        </authorList>
    </citation>
    <scope>NUCLEOTIDE SEQUENCE [LARGE SCALE GENOMIC DNA]</scope>
    <source>
        <strain evidence="4">CGMCC 1.15342</strain>
    </source>
</reference>
<dbReference type="InterPro" id="IPR036291">
    <property type="entry name" value="NAD(P)-bd_dom_sf"/>
</dbReference>
<proteinExistence type="predicted"/>
<dbReference type="Gene3D" id="3.40.50.720">
    <property type="entry name" value="NAD(P)-binding Rossmann-like Domain"/>
    <property type="match status" value="1"/>
</dbReference>
<organism evidence="3 4">
    <name type="scientific">Parapedobacter defluvii</name>
    <dbReference type="NCBI Taxonomy" id="2045106"/>
    <lineage>
        <taxon>Bacteria</taxon>
        <taxon>Pseudomonadati</taxon>
        <taxon>Bacteroidota</taxon>
        <taxon>Sphingobacteriia</taxon>
        <taxon>Sphingobacteriales</taxon>
        <taxon>Sphingobacteriaceae</taxon>
        <taxon>Parapedobacter</taxon>
    </lineage>
</organism>
<accession>A0ABQ1KVJ0</accession>
<sequence length="374" mass="41449">MQVNDQIRIGVVGGGFGTSFYFHLHPHSKVEAVAAMLPEERVRLQSTYACSKVYGSLTELLKDPCVDAVALFTPAPLHAQHSVEALHAGKHVMCAVPVGLSVEECAMVKEAVRQTGLTYMMAETSVYRQDTISAKQFFRDGLFGELMAAEATYHHPGLEDYFFDAMGKPTWRHGLPPMLYGTHCTSFLIGVTGERLASVNCIGWGDDSALLKGNRYNNPFWNETALFKSERGIAFRVNISWKGALLPTERCEWHGEKMSFYSKDPRGVDALVVKRTRAIGADDAGFLTHEPSVESYRQPLWWQTELLPESLRIDSGHYGSHTFITHEFVNALIQGREPEVGIEEAIAYTLPGIVAHDSALRGGESLAVPTFDQL</sequence>
<comment type="caution">
    <text evidence="3">The sequence shown here is derived from an EMBL/GenBank/DDBJ whole genome shotgun (WGS) entry which is preliminary data.</text>
</comment>
<dbReference type="RefSeq" id="WP_188746131.1">
    <property type="nucleotide sequence ID" value="NZ_BMIK01000001.1"/>
</dbReference>
<dbReference type="PANTHER" id="PTHR43818:SF11">
    <property type="entry name" value="BCDNA.GH03377"/>
    <property type="match status" value="1"/>
</dbReference>
<dbReference type="Proteomes" id="UP000597338">
    <property type="component" value="Unassembled WGS sequence"/>
</dbReference>
<evidence type="ECO:0000313" key="3">
    <source>
        <dbReference type="EMBL" id="GGC12433.1"/>
    </source>
</evidence>
<dbReference type="PANTHER" id="PTHR43818">
    <property type="entry name" value="BCDNA.GH03377"/>
    <property type="match status" value="1"/>
</dbReference>
<feature type="domain" description="Gfo/Idh/MocA-like oxidoreductase N-terminal" evidence="2">
    <location>
        <begin position="7"/>
        <end position="121"/>
    </location>
</feature>
<name>A0ABQ1KVJ0_9SPHI</name>
<dbReference type="InterPro" id="IPR000683">
    <property type="entry name" value="Gfo/Idh/MocA-like_OxRdtase_N"/>
</dbReference>
<keyword evidence="1" id="KW-0560">Oxidoreductase</keyword>
<evidence type="ECO:0000256" key="1">
    <source>
        <dbReference type="ARBA" id="ARBA00023002"/>
    </source>
</evidence>
<dbReference type="Pfam" id="PF01408">
    <property type="entry name" value="GFO_IDH_MocA"/>
    <property type="match status" value="1"/>
</dbReference>
<dbReference type="InterPro" id="IPR050463">
    <property type="entry name" value="Gfo/Idh/MocA_oxidrdct_glycsds"/>
</dbReference>
<dbReference type="EMBL" id="BMIK01000001">
    <property type="protein sequence ID" value="GGC12433.1"/>
    <property type="molecule type" value="Genomic_DNA"/>
</dbReference>